<evidence type="ECO:0000256" key="4">
    <source>
        <dbReference type="ARBA" id="ARBA00022723"/>
    </source>
</evidence>
<dbReference type="InterPro" id="IPR013191">
    <property type="entry name" value="GH98_central"/>
</dbReference>
<evidence type="ECO:0000256" key="2">
    <source>
        <dbReference type="ARBA" id="ARBA00010147"/>
    </source>
</evidence>
<comment type="caution">
    <text evidence="11">The sequence shown here is derived from an EMBL/GenBank/DDBJ whole genome shotgun (WGS) entry which is preliminary data.</text>
</comment>
<organism evidence="11 12">
    <name type="scientific">Diplocloster modestus</name>
    <dbReference type="NCBI Taxonomy" id="2850322"/>
    <lineage>
        <taxon>Bacteria</taxon>
        <taxon>Bacillati</taxon>
        <taxon>Bacillota</taxon>
        <taxon>Clostridia</taxon>
        <taxon>Lachnospirales</taxon>
        <taxon>Lachnospiraceae</taxon>
        <taxon>Diplocloster</taxon>
    </lineage>
</organism>
<evidence type="ECO:0000259" key="10">
    <source>
        <dbReference type="PROSITE" id="PS50022"/>
    </source>
</evidence>
<keyword evidence="8" id="KW-0378">Hydrolase</keyword>
<dbReference type="RefSeq" id="WP_238727523.1">
    <property type="nucleotide sequence ID" value="NZ_JAHQCX010000024.1"/>
</dbReference>
<dbReference type="InterPro" id="IPR008979">
    <property type="entry name" value="Galactose-bd-like_sf"/>
</dbReference>
<comment type="function">
    <text evidence="1">Acts as a defensive agent. Recognizes blood group fucosylated oligosaccharides including A, B, H and Lewis B-type antigens. Does not recognize Lewis A antigen and has low affinity for monovalent haptens.</text>
</comment>
<dbReference type="Pfam" id="PF08306">
    <property type="entry name" value="Glyco_hydro_98M"/>
    <property type="match status" value="1"/>
</dbReference>
<keyword evidence="12" id="KW-1185">Reference proteome</keyword>
<keyword evidence="8" id="KW-0326">Glycosidase</keyword>
<feature type="domain" description="F5/8 type C" evidence="10">
    <location>
        <begin position="720"/>
        <end position="869"/>
    </location>
</feature>
<evidence type="ECO:0000313" key="11">
    <source>
        <dbReference type="EMBL" id="MBU9728837.1"/>
    </source>
</evidence>
<keyword evidence="9" id="KW-0732">Signal</keyword>
<keyword evidence="7" id="KW-1015">Disulfide bond</keyword>
<evidence type="ECO:0000256" key="1">
    <source>
        <dbReference type="ARBA" id="ARBA00002219"/>
    </source>
</evidence>
<evidence type="ECO:0000256" key="7">
    <source>
        <dbReference type="ARBA" id="ARBA00023157"/>
    </source>
</evidence>
<sequence length="869" mass="96838">MKKFVSKMLIALMICNVCLSLLPAQSVKASSVPMRMTIDNSHPLLISAVYGDPTDTLWYGNTLTGAWNAIPDDVKPYSVIELHPGKICKPTSCIPKDTPELRAWYIKMLEEAQAHDIPVMLVIMSAGERNTVPVSWLEEQFKNYSVLKGVLNIENYWIYNNDLATHSAAYVEACAKYGAYFIWHDHKESCWESIMSNTAFYNACKQYKDNVILAFKNTPIAEDARTDSIINGYWLSDLCGNWGGSMDTWKWWEKNYRQAFQGSGRDLRSYCSEPEAMLGMEMMNIYANGGTVYNFECPAYTFASNDTATPAFTKAIVPFFRYTVSHPAPSKQEVLDRTKVAYWSKDGGISGLGNFYNGLSSDDESMPLYDTGRYHIIPIIPKQVTQTEISEKFPGIDIVTKNSSVLTDKVPYFNSKYPKMYDGTAFAQLMGSRWFIYNSNANVDINQTAELPLYTNTCSEVDLEMTPHTYAIVEEQSDSLHIILNNYRVDKTELWQRTGDWSSSWGQGEVNIANWVRDSYAPNPQDTELRTTTVTVKGHTGEAQPVLAIMGDEGHYQYTEDWDAQGQTYTVVINHNGSVDMTINAAGDGPNPAPSPDPYEEPNIALNKTATQSSTLYGAGPERAVDGNADGDYGHGSVTHTDNEAQAWWMVDLGSLYRVGGIEVFNRTDFCSDRLSDFTVSVLDSQQNSVWNSHQTTCPQPSVKVDAQGALGRYVKIQLTGKNNLSLAEVKVNGIRENVALHKTATQSSTLYGAGPARAVDGNTDGAYGNGSVTHTDNNNQPWWMVDLGNTYNLSEVVIYNRTDTASNRLSNYRVSILNADQEMVWSQEQTDYPNPSISLPVNVAGKYVKVELLGKNYLSLAEVQVFAN</sequence>
<dbReference type="InterPro" id="IPR011071">
    <property type="entry name" value="Lyase_8-like_C"/>
</dbReference>
<dbReference type="PANTHER" id="PTHR45713">
    <property type="entry name" value="FTP DOMAIN-CONTAINING PROTEIN"/>
    <property type="match status" value="1"/>
</dbReference>
<dbReference type="Proteomes" id="UP001314681">
    <property type="component" value="Unassembled WGS sequence"/>
</dbReference>
<dbReference type="InterPro" id="IPR006585">
    <property type="entry name" value="FTP1"/>
</dbReference>
<keyword evidence="5" id="KW-0430">Lectin</keyword>
<dbReference type="Gene3D" id="3.30.2330.20">
    <property type="entry name" value="family 98 glycoside hydrolase"/>
    <property type="match status" value="1"/>
</dbReference>
<keyword evidence="4" id="KW-0479">Metal-binding</keyword>
<dbReference type="Gene3D" id="2.60.120.260">
    <property type="entry name" value="Galactose-binding domain-like"/>
    <property type="match status" value="2"/>
</dbReference>
<comment type="subunit">
    <text evidence="3">Homotrimer.</text>
</comment>
<dbReference type="InterPro" id="IPR013190">
    <property type="entry name" value="GH98_C"/>
</dbReference>
<dbReference type="SUPFAM" id="SSF49785">
    <property type="entry name" value="Galactose-binding domain-like"/>
    <property type="match status" value="2"/>
</dbReference>
<dbReference type="Gene3D" id="2.60.220.10">
    <property type="entry name" value="Polysaccharide lyase family 8-like, C-terminal"/>
    <property type="match status" value="1"/>
</dbReference>
<comment type="similarity">
    <text evidence="2">Belongs to the fucolectin family.</text>
</comment>
<dbReference type="Pfam" id="PF08307">
    <property type="entry name" value="Glyco_hydro_98C"/>
    <property type="match status" value="1"/>
</dbReference>
<dbReference type="Pfam" id="PF22633">
    <property type="entry name" value="F5_F8_type_C_2"/>
    <property type="match status" value="2"/>
</dbReference>
<dbReference type="Gene3D" id="3.20.20.80">
    <property type="entry name" value="Glycosidases"/>
    <property type="match status" value="1"/>
</dbReference>
<evidence type="ECO:0000256" key="8">
    <source>
        <dbReference type="ARBA" id="ARBA00023295"/>
    </source>
</evidence>
<evidence type="ECO:0000256" key="9">
    <source>
        <dbReference type="SAM" id="SignalP"/>
    </source>
</evidence>
<dbReference type="SMART" id="SM00607">
    <property type="entry name" value="FTP"/>
    <property type="match status" value="2"/>
</dbReference>
<feature type="signal peptide" evidence="9">
    <location>
        <begin position="1"/>
        <end position="29"/>
    </location>
</feature>
<protein>
    <submittedName>
        <fullName evidence="11">Discoidin domain-containing protein</fullName>
    </submittedName>
</protein>
<evidence type="ECO:0000313" key="12">
    <source>
        <dbReference type="Proteomes" id="UP001314681"/>
    </source>
</evidence>
<evidence type="ECO:0000256" key="3">
    <source>
        <dbReference type="ARBA" id="ARBA00011233"/>
    </source>
</evidence>
<evidence type="ECO:0000256" key="6">
    <source>
        <dbReference type="ARBA" id="ARBA00022837"/>
    </source>
</evidence>
<dbReference type="InterPro" id="IPR000421">
    <property type="entry name" value="FA58C"/>
</dbReference>
<evidence type="ECO:0000256" key="5">
    <source>
        <dbReference type="ARBA" id="ARBA00022734"/>
    </source>
</evidence>
<dbReference type="EMBL" id="JAHQCX010000024">
    <property type="protein sequence ID" value="MBU9728837.1"/>
    <property type="molecule type" value="Genomic_DNA"/>
</dbReference>
<accession>A0ABS6KE90</accession>
<dbReference type="InterPro" id="IPR051941">
    <property type="entry name" value="BG_Antigen-Binding_Lectin"/>
</dbReference>
<dbReference type="PANTHER" id="PTHR45713:SF6">
    <property type="entry name" value="F5_8 TYPE C DOMAIN-CONTAINING PROTEIN"/>
    <property type="match status" value="1"/>
</dbReference>
<feature type="chain" id="PRO_5045837392" evidence="9">
    <location>
        <begin position="30"/>
        <end position="869"/>
    </location>
</feature>
<keyword evidence="6" id="KW-0106">Calcium</keyword>
<proteinExistence type="inferred from homology"/>
<reference evidence="11 12" key="1">
    <citation type="submission" date="2021-06" db="EMBL/GenBank/DDBJ databases">
        <title>Description of novel taxa of the family Lachnospiraceae.</title>
        <authorList>
            <person name="Chaplin A.V."/>
            <person name="Sokolova S.R."/>
            <person name="Pikina A.P."/>
            <person name="Korzhanova M."/>
            <person name="Belova V."/>
            <person name="Korostin D."/>
            <person name="Efimov B.A."/>
        </authorList>
    </citation>
    <scope>NUCLEOTIDE SEQUENCE [LARGE SCALE GENOMIC DNA]</scope>
    <source>
        <strain evidence="11 12">ASD4241</strain>
    </source>
</reference>
<name>A0ABS6KE90_9FIRM</name>
<gene>
    <name evidence="11" type="ORF">KTH90_22860</name>
</gene>
<dbReference type="PROSITE" id="PS50022">
    <property type="entry name" value="FA58C_3"/>
    <property type="match status" value="1"/>
</dbReference>